<organism evidence="2 3">
    <name type="scientific">Stakelama tenebrarum</name>
    <dbReference type="NCBI Taxonomy" id="2711215"/>
    <lineage>
        <taxon>Bacteria</taxon>
        <taxon>Pseudomonadati</taxon>
        <taxon>Pseudomonadota</taxon>
        <taxon>Alphaproteobacteria</taxon>
        <taxon>Sphingomonadales</taxon>
        <taxon>Sphingomonadaceae</taxon>
        <taxon>Stakelama</taxon>
    </lineage>
</organism>
<name>A0A6G6YAI8_9SPHN</name>
<dbReference type="InterPro" id="IPR001753">
    <property type="entry name" value="Enoyl-CoA_hydra/iso"/>
</dbReference>
<dbReference type="InterPro" id="IPR014748">
    <property type="entry name" value="Enoyl-CoA_hydra_C"/>
</dbReference>
<evidence type="ECO:0000313" key="3">
    <source>
        <dbReference type="Proteomes" id="UP000501568"/>
    </source>
</evidence>
<sequence length="256" mass="26684">MGDGITRLTLCRPQARNALTLAQVRGLHDVLDAIAADPQCRVLVLAAQGRGFCAGLDLKAALADEAPESADDWMALQQAYAGLVLKLRALPQPVIAAVQGAAVGFGFGLALAADIRVASESAKFLVGAVKVGLTAGECGISYHLPRLIGAGRAFEIMLTGRPVDAAEALATGLVSHVVAEEALADSAVETARAIAANSPYSVRGTKTLMWENLEAPSLDAAVAAENRAQVTGLLTEDFREGAAAFAEKRRPRFRGR</sequence>
<dbReference type="Gene3D" id="1.10.12.10">
    <property type="entry name" value="Lyase 2-enoyl-coa Hydratase, Chain A, domain 2"/>
    <property type="match status" value="1"/>
</dbReference>
<dbReference type="PANTHER" id="PTHR43802">
    <property type="entry name" value="ENOYL-COA HYDRATASE"/>
    <property type="match status" value="1"/>
</dbReference>
<reference evidence="2 3" key="1">
    <citation type="submission" date="2020-02" db="EMBL/GenBank/DDBJ databases">
        <authorList>
            <person name="Zheng R.K."/>
            <person name="Sun C.M."/>
        </authorList>
    </citation>
    <scope>NUCLEOTIDE SEQUENCE [LARGE SCALE GENOMIC DNA]</scope>
    <source>
        <strain evidence="3">zrk23</strain>
    </source>
</reference>
<dbReference type="EMBL" id="CP049109">
    <property type="protein sequence ID" value="QIG81945.1"/>
    <property type="molecule type" value="Genomic_DNA"/>
</dbReference>
<dbReference type="Gene3D" id="3.90.226.10">
    <property type="entry name" value="2-enoyl-CoA Hydratase, Chain A, domain 1"/>
    <property type="match status" value="1"/>
</dbReference>
<protein>
    <submittedName>
        <fullName evidence="2">Enoyl-CoA hydratase</fullName>
    </submittedName>
</protein>
<evidence type="ECO:0000256" key="1">
    <source>
        <dbReference type="ARBA" id="ARBA00005254"/>
    </source>
</evidence>
<comment type="similarity">
    <text evidence="1">Belongs to the enoyl-CoA hydratase/isomerase family.</text>
</comment>
<dbReference type="AlphaFoldDB" id="A0A6G6YAI8"/>
<dbReference type="Proteomes" id="UP000501568">
    <property type="component" value="Chromosome"/>
</dbReference>
<proteinExistence type="inferred from homology"/>
<evidence type="ECO:0000313" key="2">
    <source>
        <dbReference type="EMBL" id="QIG81945.1"/>
    </source>
</evidence>
<dbReference type="PANTHER" id="PTHR43802:SF1">
    <property type="entry name" value="IP11341P-RELATED"/>
    <property type="match status" value="1"/>
</dbReference>
<dbReference type="Pfam" id="PF00378">
    <property type="entry name" value="ECH_1"/>
    <property type="match status" value="1"/>
</dbReference>
<gene>
    <name evidence="2" type="ORF">G5C33_13745</name>
</gene>
<accession>A0A6G6YAI8</accession>
<dbReference type="SUPFAM" id="SSF52096">
    <property type="entry name" value="ClpP/crotonase"/>
    <property type="match status" value="1"/>
</dbReference>
<dbReference type="InterPro" id="IPR029045">
    <property type="entry name" value="ClpP/crotonase-like_dom_sf"/>
</dbReference>
<dbReference type="GO" id="GO:0003824">
    <property type="term" value="F:catalytic activity"/>
    <property type="evidence" value="ECO:0007669"/>
    <property type="project" value="UniProtKB-ARBA"/>
</dbReference>
<keyword evidence="3" id="KW-1185">Reference proteome</keyword>
<dbReference type="CDD" id="cd06558">
    <property type="entry name" value="crotonase-like"/>
    <property type="match status" value="1"/>
</dbReference>
<dbReference type="KEGG" id="spzr:G5C33_13745"/>